<dbReference type="KEGG" id="psl:Psta_4032"/>
<dbReference type="eggNOG" id="COG1912">
    <property type="taxonomic scope" value="Bacteria"/>
</dbReference>
<dbReference type="Gene3D" id="3.40.50.10790">
    <property type="entry name" value="S-adenosyl-l-methionine hydroxide adenosyltransferase, N-terminal"/>
    <property type="match status" value="1"/>
</dbReference>
<keyword evidence="6" id="KW-1185">Reference proteome</keyword>
<dbReference type="InterPro" id="IPR046469">
    <property type="entry name" value="SAM_HAT_N"/>
</dbReference>
<dbReference type="InterPro" id="IPR002747">
    <property type="entry name" value="SAM_OH_AdoTrfase"/>
</dbReference>
<dbReference type="SUPFAM" id="SSF101852">
    <property type="entry name" value="Bacterial fluorinating enzyme, C-terminal domain"/>
    <property type="match status" value="1"/>
</dbReference>
<evidence type="ECO:0008006" key="7">
    <source>
        <dbReference type="Google" id="ProtNLM"/>
    </source>
</evidence>
<proteinExistence type="inferred from homology"/>
<name>D2R2V2_PIRSD</name>
<organism evidence="5 6">
    <name type="scientific">Pirellula staleyi (strain ATCC 27377 / DSM 6068 / ICPB 4128)</name>
    <name type="common">Pirella staleyi</name>
    <dbReference type="NCBI Taxonomy" id="530564"/>
    <lineage>
        <taxon>Bacteria</taxon>
        <taxon>Pseudomonadati</taxon>
        <taxon>Planctomycetota</taxon>
        <taxon>Planctomycetia</taxon>
        <taxon>Pirellulales</taxon>
        <taxon>Pirellulaceae</taxon>
        <taxon>Pirellula</taxon>
    </lineage>
</organism>
<dbReference type="HOGENOM" id="CLU_059734_1_1_0"/>
<dbReference type="STRING" id="530564.Psta_4032"/>
<dbReference type="Proteomes" id="UP000001887">
    <property type="component" value="Chromosome"/>
</dbReference>
<keyword evidence="1" id="KW-0949">S-adenosyl-L-methionine</keyword>
<dbReference type="PANTHER" id="PTHR35092">
    <property type="entry name" value="CHLORINASE MJ1651"/>
    <property type="match status" value="1"/>
</dbReference>
<evidence type="ECO:0000313" key="6">
    <source>
        <dbReference type="Proteomes" id="UP000001887"/>
    </source>
</evidence>
<dbReference type="Pfam" id="PF20257">
    <property type="entry name" value="SAM_HAT_C"/>
    <property type="match status" value="1"/>
</dbReference>
<dbReference type="Pfam" id="PF01887">
    <property type="entry name" value="SAM_HAT_N"/>
    <property type="match status" value="1"/>
</dbReference>
<protein>
    <recommendedName>
        <fullName evidence="7">Adenosyl-chloride synthase</fullName>
    </recommendedName>
</protein>
<dbReference type="SUPFAM" id="SSF102522">
    <property type="entry name" value="Bacterial fluorinating enzyme, N-terminal domain"/>
    <property type="match status" value="1"/>
</dbReference>
<evidence type="ECO:0000259" key="4">
    <source>
        <dbReference type="Pfam" id="PF20257"/>
    </source>
</evidence>
<evidence type="ECO:0000313" key="5">
    <source>
        <dbReference type="EMBL" id="ADB18685.1"/>
    </source>
</evidence>
<evidence type="ECO:0000256" key="1">
    <source>
        <dbReference type="ARBA" id="ARBA00022691"/>
    </source>
</evidence>
<dbReference type="PANTHER" id="PTHR35092:SF1">
    <property type="entry name" value="CHLORINASE MJ1651"/>
    <property type="match status" value="1"/>
</dbReference>
<gene>
    <name evidence="5" type="ordered locus">Psta_4032</name>
</gene>
<dbReference type="PIRSF" id="PIRSF006779">
    <property type="entry name" value="UCP006779"/>
    <property type="match status" value="1"/>
</dbReference>
<evidence type="ECO:0000256" key="2">
    <source>
        <dbReference type="ARBA" id="ARBA00024035"/>
    </source>
</evidence>
<dbReference type="EMBL" id="CP001848">
    <property type="protein sequence ID" value="ADB18685.1"/>
    <property type="molecule type" value="Genomic_DNA"/>
</dbReference>
<feature type="domain" description="S-adenosyl-l-methionine hydroxide adenosyltransferase C-terminal" evidence="4">
    <location>
        <begin position="183"/>
        <end position="273"/>
    </location>
</feature>
<reference evidence="5 6" key="1">
    <citation type="journal article" date="2009" name="Stand. Genomic Sci.">
        <title>Complete genome sequence of Pirellula staleyi type strain (ATCC 27377).</title>
        <authorList>
            <person name="Clum A."/>
            <person name="Tindall B.J."/>
            <person name="Sikorski J."/>
            <person name="Ivanova N."/>
            <person name="Mavrommatis K."/>
            <person name="Lucas S."/>
            <person name="Glavina del Rio T."/>
            <person name="Nolan M."/>
            <person name="Chen F."/>
            <person name="Tice H."/>
            <person name="Pitluck S."/>
            <person name="Cheng J.F."/>
            <person name="Chertkov O."/>
            <person name="Brettin T."/>
            <person name="Han C."/>
            <person name="Detter J.C."/>
            <person name="Kuske C."/>
            <person name="Bruce D."/>
            <person name="Goodwin L."/>
            <person name="Ovchinikova G."/>
            <person name="Pati A."/>
            <person name="Mikhailova N."/>
            <person name="Chen A."/>
            <person name="Palaniappan K."/>
            <person name="Land M."/>
            <person name="Hauser L."/>
            <person name="Chang Y.J."/>
            <person name="Jeffries C.D."/>
            <person name="Chain P."/>
            <person name="Rohde M."/>
            <person name="Goker M."/>
            <person name="Bristow J."/>
            <person name="Eisen J.A."/>
            <person name="Markowitz V."/>
            <person name="Hugenholtz P."/>
            <person name="Kyrpides N.C."/>
            <person name="Klenk H.P."/>
            <person name="Lapidus A."/>
        </authorList>
    </citation>
    <scope>NUCLEOTIDE SEQUENCE [LARGE SCALE GENOMIC DNA]</scope>
    <source>
        <strain evidence="6">ATCC 27377 / DSM 6068 / ICPB 4128</strain>
    </source>
</reference>
<dbReference type="AlphaFoldDB" id="D2R2V2"/>
<sequence length="281" mass="29617">MKPQTAPRAITLLTDFGSGSSYVAQMKGVILAALPSATIVDFSHEIEPQNILEAAIYWMEAVPVYGAATVHVAVVDPGVGTSRRILLLELEQGGLLLAPDNGIAAPLIELHRARSLFSVENVALFRASISSTFHGRDIFAPVAAYLAAGGEPSSVGPVVETYEPLELRSPTVEILDQRCTITGEVLVVDRFGNLMTNITRDLLSQFGAAPQLALSSAEVILGATSIGAIGRTYGDVEQGEVLALFDSQGRLEIAVRGGSAARRFGAATGARVRVVLDPPRA</sequence>
<dbReference type="OrthoDB" id="9792195at2"/>
<comment type="similarity">
    <text evidence="2">Belongs to the SAM hydrolase / SAM-dependent halogenase family.</text>
</comment>
<dbReference type="Gene3D" id="2.40.30.90">
    <property type="entry name" value="Bacterial fluorinating enzyme like"/>
    <property type="match status" value="1"/>
</dbReference>
<feature type="domain" description="S-adenosyl-l-methionine hydroxide adenosyltransferase N-terminal" evidence="3">
    <location>
        <begin position="10"/>
        <end position="156"/>
    </location>
</feature>
<dbReference type="InterPro" id="IPR023227">
    <property type="entry name" value="SAM_OH_AdoTrfase_C_sf"/>
</dbReference>
<evidence type="ECO:0000259" key="3">
    <source>
        <dbReference type="Pfam" id="PF01887"/>
    </source>
</evidence>
<dbReference type="InterPro" id="IPR023228">
    <property type="entry name" value="SAM_OH_AdoTrfase_N_sf"/>
</dbReference>
<accession>D2R2V2</accession>
<dbReference type="InterPro" id="IPR046470">
    <property type="entry name" value="SAM_HAT_C"/>
</dbReference>